<protein>
    <recommendedName>
        <fullName evidence="3">Nif11 domain-containing protein</fullName>
    </recommendedName>
</protein>
<dbReference type="EMBL" id="JAMXFA010000004">
    <property type="protein sequence ID" value="MCT7976826.1"/>
    <property type="molecule type" value="Genomic_DNA"/>
</dbReference>
<dbReference type="RefSeq" id="WP_261234583.1">
    <property type="nucleotide sequence ID" value="NZ_JAMXFA010000004.1"/>
</dbReference>
<name>A0ABT2N2B3_9CYAN</name>
<evidence type="ECO:0008006" key="3">
    <source>
        <dbReference type="Google" id="ProtNLM"/>
    </source>
</evidence>
<reference evidence="1 2" key="1">
    <citation type="journal article" date="2022" name="Front. Microbiol.">
        <title>High genomic differentiation and limited gene flow indicate recent cryptic speciation within the genus Laspinema (cyanobacteria).</title>
        <authorList>
            <person name="Stanojkovic A."/>
            <person name="Skoupy S."/>
            <person name="Skaloud P."/>
            <person name="Dvorak P."/>
        </authorList>
    </citation>
    <scope>NUCLEOTIDE SEQUENCE [LARGE SCALE GENOMIC DNA]</scope>
    <source>
        <strain evidence="1 2">D3b</strain>
    </source>
</reference>
<evidence type="ECO:0000313" key="1">
    <source>
        <dbReference type="EMBL" id="MCT7976826.1"/>
    </source>
</evidence>
<accession>A0ABT2N2B3</accession>
<dbReference type="Proteomes" id="UP001525961">
    <property type="component" value="Unassembled WGS sequence"/>
</dbReference>
<organism evidence="1 2">
    <name type="scientific">Laspinema olomoucense D3b</name>
    <dbReference type="NCBI Taxonomy" id="2953688"/>
    <lineage>
        <taxon>Bacteria</taxon>
        <taxon>Bacillati</taxon>
        <taxon>Cyanobacteriota</taxon>
        <taxon>Cyanophyceae</taxon>
        <taxon>Oscillatoriophycideae</taxon>
        <taxon>Oscillatoriales</taxon>
        <taxon>Laspinemataceae</taxon>
        <taxon>Laspinema</taxon>
        <taxon>Laspinema olomoucense</taxon>
    </lineage>
</organism>
<keyword evidence="2" id="KW-1185">Reference proteome</keyword>
<proteinExistence type="predicted"/>
<sequence length="146" mass="17198">MSNIPEPNPKPTNSLPPDRWEHLDKYERKYLQKIIIAYDKIMEVTDDVYQIASRYRLSVEEVERAKDYAFGRGVSLNQFLPDEDMAAAWTRMASGQEIDIDEVLLRHEVFESNLVVNQGMNTENAHNLAQARYPWSELLKQRRYHE</sequence>
<comment type="caution">
    <text evidence="1">The sequence shown here is derived from an EMBL/GenBank/DDBJ whole genome shotgun (WGS) entry which is preliminary data.</text>
</comment>
<evidence type="ECO:0000313" key="2">
    <source>
        <dbReference type="Proteomes" id="UP001525961"/>
    </source>
</evidence>
<gene>
    <name evidence="1" type="ORF">NG792_03685</name>
</gene>